<comment type="caution">
    <text evidence="1">The sequence shown here is derived from an EMBL/GenBank/DDBJ whole genome shotgun (WGS) entry which is preliminary data.</text>
</comment>
<feature type="non-terminal residue" evidence="1">
    <location>
        <position position="1"/>
    </location>
</feature>
<reference evidence="1 2" key="1">
    <citation type="journal article" date="2022" name="Nat. Ecol. Evol.">
        <title>A masculinizing supergene underlies an exaggerated male reproductive morph in a spider.</title>
        <authorList>
            <person name="Hendrickx F."/>
            <person name="De Corte Z."/>
            <person name="Sonet G."/>
            <person name="Van Belleghem S.M."/>
            <person name="Kostlbacher S."/>
            <person name="Vangestel C."/>
        </authorList>
    </citation>
    <scope>NUCLEOTIDE SEQUENCE [LARGE SCALE GENOMIC DNA]</scope>
    <source>
        <strain evidence="1">W744_W776</strain>
    </source>
</reference>
<gene>
    <name evidence="1" type="ORF">JTE90_025097</name>
</gene>
<proteinExistence type="predicted"/>
<evidence type="ECO:0000313" key="1">
    <source>
        <dbReference type="EMBL" id="KAG8173566.1"/>
    </source>
</evidence>
<keyword evidence="2" id="KW-1185">Reference proteome</keyword>
<name>A0AAV6TQ34_9ARAC</name>
<evidence type="ECO:0000313" key="2">
    <source>
        <dbReference type="Proteomes" id="UP000827092"/>
    </source>
</evidence>
<organism evidence="1 2">
    <name type="scientific">Oedothorax gibbosus</name>
    <dbReference type="NCBI Taxonomy" id="931172"/>
    <lineage>
        <taxon>Eukaryota</taxon>
        <taxon>Metazoa</taxon>
        <taxon>Ecdysozoa</taxon>
        <taxon>Arthropoda</taxon>
        <taxon>Chelicerata</taxon>
        <taxon>Arachnida</taxon>
        <taxon>Araneae</taxon>
        <taxon>Araneomorphae</taxon>
        <taxon>Entelegynae</taxon>
        <taxon>Araneoidea</taxon>
        <taxon>Linyphiidae</taxon>
        <taxon>Erigoninae</taxon>
        <taxon>Oedothorax</taxon>
    </lineage>
</organism>
<accession>A0AAV6TQ34</accession>
<dbReference type="AlphaFoldDB" id="A0AAV6TQ34"/>
<dbReference type="Proteomes" id="UP000827092">
    <property type="component" value="Unassembled WGS sequence"/>
</dbReference>
<protein>
    <submittedName>
        <fullName evidence="1">Uncharacterized protein</fullName>
    </submittedName>
</protein>
<sequence length="143" mass="15832">LEQVLPCLCVRPDISAFWINGREPIDFALVLPHPVLVCPVNPVMKTLIPLATPRLPLAPGARLCHVPPPPKCHNVPQPRCRYVPHQSPHLPVSFRRFGDPGAPLGPSTRARHPCCLHPTWTQKLPLLASPRRKLEPGLQPVPL</sequence>
<dbReference type="EMBL" id="JAFNEN010001640">
    <property type="protein sequence ID" value="KAG8173566.1"/>
    <property type="molecule type" value="Genomic_DNA"/>
</dbReference>